<evidence type="ECO:0000313" key="4">
    <source>
        <dbReference type="Proteomes" id="UP000219338"/>
    </source>
</evidence>
<keyword evidence="2" id="KW-1133">Transmembrane helix</keyword>
<feature type="compositionally biased region" description="Polar residues" evidence="1">
    <location>
        <begin position="367"/>
        <end position="379"/>
    </location>
</feature>
<organism evidence="3 4">
    <name type="scientific">Armillaria ostoyae</name>
    <name type="common">Armillaria root rot fungus</name>
    <dbReference type="NCBI Taxonomy" id="47428"/>
    <lineage>
        <taxon>Eukaryota</taxon>
        <taxon>Fungi</taxon>
        <taxon>Dikarya</taxon>
        <taxon>Basidiomycota</taxon>
        <taxon>Agaricomycotina</taxon>
        <taxon>Agaricomycetes</taxon>
        <taxon>Agaricomycetidae</taxon>
        <taxon>Agaricales</taxon>
        <taxon>Marasmiineae</taxon>
        <taxon>Physalacriaceae</taxon>
        <taxon>Armillaria</taxon>
    </lineage>
</organism>
<dbReference type="STRING" id="47428.A0A284RYA8"/>
<keyword evidence="4" id="KW-1185">Reference proteome</keyword>
<feature type="compositionally biased region" description="Basic and acidic residues" evidence="1">
    <location>
        <begin position="1"/>
        <end position="10"/>
    </location>
</feature>
<evidence type="ECO:0000256" key="2">
    <source>
        <dbReference type="SAM" id="Phobius"/>
    </source>
</evidence>
<feature type="transmembrane region" description="Helical" evidence="2">
    <location>
        <begin position="207"/>
        <end position="229"/>
    </location>
</feature>
<protein>
    <recommendedName>
        <fullName evidence="5">REJ domain-containing protein</fullName>
    </recommendedName>
</protein>
<dbReference type="EMBL" id="FUEG01000021">
    <property type="protein sequence ID" value="SJL13740.1"/>
    <property type="molecule type" value="Genomic_DNA"/>
</dbReference>
<evidence type="ECO:0000313" key="3">
    <source>
        <dbReference type="EMBL" id="SJL13740.1"/>
    </source>
</evidence>
<sequence>MLGLVQDHRMLRVRQATGGESGSSTGTGATSASSSSSPSTTAASSGTSETTTSASTSETSSSQITSATTSQTTSSSSSTSSATSTTSAETTSTAATTASNTSTSTSATTSASTSTTSSATSNTNTSTSTSATSSATTTSATSSNTHVETTAAADADPSSTGSYTTFTYTQTSSYRTITRIGTSQLPGSTVSAEASGSSSSSLNTKALAGGIAGGLIGLAILGFGIAFVLRRKRNRRRADEFEASQFRRSAVVLDEDTLAPHRPAATAPQMYERGHSIAPSITSTTSPGMAGQGAYYAAQSGADEYEPYATHPYASAPYATTAAPPVVQDPPQPTHILQPRPQYTFGQVPQHSGQNVMSDDGHENMQGAYSSEPTPQASYDQEAYGNYHAYSPDSAAYGNSAGAHARTRMNDDDAYGGI</sequence>
<keyword evidence="2" id="KW-0472">Membrane</keyword>
<evidence type="ECO:0000256" key="1">
    <source>
        <dbReference type="SAM" id="MobiDB-lite"/>
    </source>
</evidence>
<dbReference type="Proteomes" id="UP000219338">
    <property type="component" value="Unassembled WGS sequence"/>
</dbReference>
<feature type="region of interest" description="Disordered" evidence="1">
    <location>
        <begin position="349"/>
        <end position="380"/>
    </location>
</feature>
<reference evidence="4" key="1">
    <citation type="journal article" date="2017" name="Nat. Ecol. Evol.">
        <title>Genome expansion and lineage-specific genetic innovations in the forest pathogenic fungi Armillaria.</title>
        <authorList>
            <person name="Sipos G."/>
            <person name="Prasanna A.N."/>
            <person name="Walter M.C."/>
            <person name="O'Connor E."/>
            <person name="Balint B."/>
            <person name="Krizsan K."/>
            <person name="Kiss B."/>
            <person name="Hess J."/>
            <person name="Varga T."/>
            <person name="Slot J."/>
            <person name="Riley R."/>
            <person name="Boka B."/>
            <person name="Rigling D."/>
            <person name="Barry K."/>
            <person name="Lee J."/>
            <person name="Mihaltcheva S."/>
            <person name="LaButti K."/>
            <person name="Lipzen A."/>
            <person name="Waldron R."/>
            <person name="Moloney N.M."/>
            <person name="Sperisen C."/>
            <person name="Kredics L."/>
            <person name="Vagvoelgyi C."/>
            <person name="Patrignani A."/>
            <person name="Fitzpatrick D."/>
            <person name="Nagy I."/>
            <person name="Doyle S."/>
            <person name="Anderson J.B."/>
            <person name="Grigoriev I.V."/>
            <person name="Gueldener U."/>
            <person name="Muensterkoetter M."/>
            <person name="Nagy L.G."/>
        </authorList>
    </citation>
    <scope>NUCLEOTIDE SEQUENCE [LARGE SCALE GENOMIC DNA]</scope>
    <source>
        <strain evidence="4">C18/9</strain>
    </source>
</reference>
<dbReference type="AlphaFoldDB" id="A0A284RYA8"/>
<dbReference type="OrthoDB" id="3263296at2759"/>
<proteinExistence type="predicted"/>
<accession>A0A284RYA8</accession>
<feature type="compositionally biased region" description="Low complexity" evidence="1">
    <location>
        <begin position="16"/>
        <end position="162"/>
    </location>
</feature>
<gene>
    <name evidence="3" type="ORF">ARMOST_17188</name>
</gene>
<dbReference type="OMA" id="GHEYIQP"/>
<evidence type="ECO:0008006" key="5">
    <source>
        <dbReference type="Google" id="ProtNLM"/>
    </source>
</evidence>
<feature type="region of interest" description="Disordered" evidence="1">
    <location>
        <begin position="1"/>
        <end position="162"/>
    </location>
</feature>
<keyword evidence="2" id="KW-0812">Transmembrane</keyword>
<feature type="region of interest" description="Disordered" evidence="1">
    <location>
        <begin position="395"/>
        <end position="418"/>
    </location>
</feature>
<name>A0A284RYA8_ARMOS</name>